<proteinExistence type="predicted"/>
<reference evidence="2" key="1">
    <citation type="journal article" date="2023" name="Commun. Biol.">
        <title>Genome analysis of Parmales, the sister group of diatoms, reveals the evolutionary specialization of diatoms from phago-mixotrophs to photoautotrophs.</title>
        <authorList>
            <person name="Ban H."/>
            <person name="Sato S."/>
            <person name="Yoshikawa S."/>
            <person name="Yamada K."/>
            <person name="Nakamura Y."/>
            <person name="Ichinomiya M."/>
            <person name="Sato N."/>
            <person name="Blanc-Mathieu R."/>
            <person name="Endo H."/>
            <person name="Kuwata A."/>
            <person name="Ogata H."/>
        </authorList>
    </citation>
    <scope>NUCLEOTIDE SEQUENCE [LARGE SCALE GENOMIC DNA]</scope>
    <source>
        <strain evidence="2">NIES 3699</strain>
    </source>
</reference>
<comment type="caution">
    <text evidence="1">The sequence shown here is derived from an EMBL/GenBank/DDBJ whole genome shotgun (WGS) entry which is preliminary data.</text>
</comment>
<evidence type="ECO:0000313" key="2">
    <source>
        <dbReference type="Proteomes" id="UP001165160"/>
    </source>
</evidence>
<accession>A0A9W7B9X4</accession>
<protein>
    <submittedName>
        <fullName evidence="1">Uncharacterized protein</fullName>
    </submittedName>
</protein>
<gene>
    <name evidence="1" type="ORF">TrVE_jg3497</name>
</gene>
<organism evidence="1 2">
    <name type="scientific">Triparma verrucosa</name>
    <dbReference type="NCBI Taxonomy" id="1606542"/>
    <lineage>
        <taxon>Eukaryota</taxon>
        <taxon>Sar</taxon>
        <taxon>Stramenopiles</taxon>
        <taxon>Ochrophyta</taxon>
        <taxon>Bolidophyceae</taxon>
        <taxon>Parmales</taxon>
        <taxon>Triparmaceae</taxon>
        <taxon>Triparma</taxon>
    </lineage>
</organism>
<dbReference type="Proteomes" id="UP001165160">
    <property type="component" value="Unassembled WGS sequence"/>
</dbReference>
<keyword evidence="2" id="KW-1185">Reference proteome</keyword>
<sequence length="83" mass="9433">MAKPKLLITPTTIKVNRDIIKVTIMAMVKTTIIKVEFTIKVELKDIVKDIVKDRDIKNNEDICKVKLTVIIITTIVINDLRSA</sequence>
<dbReference type="AlphaFoldDB" id="A0A9W7B9X4"/>
<evidence type="ECO:0000313" key="1">
    <source>
        <dbReference type="EMBL" id="GMH86984.1"/>
    </source>
</evidence>
<name>A0A9W7B9X4_9STRA</name>
<dbReference type="EMBL" id="BRXX01000066">
    <property type="protein sequence ID" value="GMH86984.1"/>
    <property type="molecule type" value="Genomic_DNA"/>
</dbReference>